<proteinExistence type="predicted"/>
<gene>
    <name evidence="3" type="ORF">EDD18DRAFT_1470242</name>
</gene>
<sequence length="511" mass="57047">MHKVFVIIYILLLVSHTFGAQEYPDMEKDEPACIGDQRTVLSIIWSCLATIFACTWLAVHPNVPSHRITSKGTISCAIERAKVLTVTILAPEVIVAWAAEQFIVSWKLCHGECFISSAILFTYHTAGKYDSIASVMDPATGQKENSKLTLAHGFLLSMGGFYYTHTYTIDQKPAPTPLPSILPWSVSDYLLDHDGFRDPKFPPHHTPSLETIHIPGKLVTLKALESEPGLVTNLAAISPETIEDRSKGDTLSKTIAMLQLSWFIVQCIARALQHLPITLLEISAVAFAGLSVITYSLWWYKPLNVKYQISLDGGEGPETSDPADSVPSISSSLAGWAHRKCLSTMDVILRAPFGIPSREICDFRFYSGTSEEALKRFWTMVCVGSLFWATHCMAESFSFPSHAKMVLWRFSSIAVLIGLVVGNNIRFVLDLAGFVKRAWLQKLIKVFFVPWESKKLWVKILSLISIILTFVGIVLYMIARIILIILAFLQLRSLPHAAFCTVQWTTYIPHI</sequence>
<protein>
    <submittedName>
        <fullName evidence="3">Uncharacterized protein</fullName>
    </submittedName>
</protein>
<name>A0AA39UEG2_9AGAR</name>
<keyword evidence="2" id="KW-0732">Signal</keyword>
<feature type="transmembrane region" description="Helical" evidence="1">
    <location>
        <begin position="279"/>
        <end position="300"/>
    </location>
</feature>
<evidence type="ECO:0000313" key="4">
    <source>
        <dbReference type="Proteomes" id="UP001175228"/>
    </source>
</evidence>
<feature type="signal peptide" evidence="2">
    <location>
        <begin position="1"/>
        <end position="19"/>
    </location>
</feature>
<feature type="transmembrane region" description="Helical" evidence="1">
    <location>
        <begin position="377"/>
        <end position="394"/>
    </location>
</feature>
<evidence type="ECO:0000256" key="2">
    <source>
        <dbReference type="SAM" id="SignalP"/>
    </source>
</evidence>
<comment type="caution">
    <text evidence="3">The sequence shown here is derived from an EMBL/GenBank/DDBJ whole genome shotgun (WGS) entry which is preliminary data.</text>
</comment>
<reference evidence="3" key="1">
    <citation type="submission" date="2023-06" db="EMBL/GenBank/DDBJ databases">
        <authorList>
            <consortium name="Lawrence Berkeley National Laboratory"/>
            <person name="Ahrendt S."/>
            <person name="Sahu N."/>
            <person name="Indic B."/>
            <person name="Wong-Bajracharya J."/>
            <person name="Merenyi Z."/>
            <person name="Ke H.-M."/>
            <person name="Monk M."/>
            <person name="Kocsube S."/>
            <person name="Drula E."/>
            <person name="Lipzen A."/>
            <person name="Balint B."/>
            <person name="Henrissat B."/>
            <person name="Andreopoulos B."/>
            <person name="Martin F.M."/>
            <person name="Harder C.B."/>
            <person name="Rigling D."/>
            <person name="Ford K.L."/>
            <person name="Foster G.D."/>
            <person name="Pangilinan J."/>
            <person name="Papanicolaou A."/>
            <person name="Barry K."/>
            <person name="LaButti K."/>
            <person name="Viragh M."/>
            <person name="Koriabine M."/>
            <person name="Yan M."/>
            <person name="Riley R."/>
            <person name="Champramary S."/>
            <person name="Plett K.L."/>
            <person name="Tsai I.J."/>
            <person name="Slot J."/>
            <person name="Sipos G."/>
            <person name="Plett J."/>
            <person name="Nagy L.G."/>
            <person name="Grigoriev I.V."/>
        </authorList>
    </citation>
    <scope>NUCLEOTIDE SEQUENCE</scope>
    <source>
        <strain evidence="3">HWK02</strain>
    </source>
</reference>
<feature type="transmembrane region" description="Helical" evidence="1">
    <location>
        <begin position="43"/>
        <end position="59"/>
    </location>
</feature>
<keyword evidence="4" id="KW-1185">Reference proteome</keyword>
<feature type="transmembrane region" description="Helical" evidence="1">
    <location>
        <begin position="406"/>
        <end position="429"/>
    </location>
</feature>
<accession>A0AA39UEG2</accession>
<evidence type="ECO:0000256" key="1">
    <source>
        <dbReference type="SAM" id="Phobius"/>
    </source>
</evidence>
<keyword evidence="1" id="KW-0812">Transmembrane</keyword>
<keyword evidence="1" id="KW-0472">Membrane</keyword>
<dbReference type="EMBL" id="JAUEPU010000146">
    <property type="protein sequence ID" value="KAK0475635.1"/>
    <property type="molecule type" value="Genomic_DNA"/>
</dbReference>
<dbReference type="PANTHER" id="PTHR35043:SF7">
    <property type="entry name" value="TRANSCRIPTION FACTOR DOMAIN-CONTAINING PROTEIN"/>
    <property type="match status" value="1"/>
</dbReference>
<evidence type="ECO:0000313" key="3">
    <source>
        <dbReference type="EMBL" id="KAK0475635.1"/>
    </source>
</evidence>
<keyword evidence="1" id="KW-1133">Transmembrane helix</keyword>
<feature type="transmembrane region" description="Helical" evidence="1">
    <location>
        <begin position="460"/>
        <end position="489"/>
    </location>
</feature>
<feature type="chain" id="PRO_5041430563" evidence="2">
    <location>
        <begin position="20"/>
        <end position="511"/>
    </location>
</feature>
<dbReference type="PANTHER" id="PTHR35043">
    <property type="entry name" value="TRANSCRIPTION FACTOR DOMAIN-CONTAINING PROTEIN"/>
    <property type="match status" value="1"/>
</dbReference>
<dbReference type="AlphaFoldDB" id="A0AA39UEG2"/>
<organism evidence="3 4">
    <name type="scientific">Armillaria luteobubalina</name>
    <dbReference type="NCBI Taxonomy" id="153913"/>
    <lineage>
        <taxon>Eukaryota</taxon>
        <taxon>Fungi</taxon>
        <taxon>Dikarya</taxon>
        <taxon>Basidiomycota</taxon>
        <taxon>Agaricomycotina</taxon>
        <taxon>Agaricomycetes</taxon>
        <taxon>Agaricomycetidae</taxon>
        <taxon>Agaricales</taxon>
        <taxon>Marasmiineae</taxon>
        <taxon>Physalacriaceae</taxon>
        <taxon>Armillaria</taxon>
    </lineage>
</organism>
<dbReference type="Proteomes" id="UP001175228">
    <property type="component" value="Unassembled WGS sequence"/>
</dbReference>